<dbReference type="GO" id="GO:0005739">
    <property type="term" value="C:mitochondrion"/>
    <property type="evidence" value="ECO:0007669"/>
    <property type="project" value="GOC"/>
</dbReference>
<comment type="similarity">
    <text evidence="2">Belongs to the MnmG family.</text>
</comment>
<dbReference type="SMART" id="SM01228">
    <property type="entry name" value="GIDA_assoc_3"/>
    <property type="match status" value="1"/>
</dbReference>
<gene>
    <name evidence="7" type="ORF">IZO911_LOCUS15708</name>
</gene>
<dbReference type="InterPro" id="IPR002218">
    <property type="entry name" value="MnmG-rel"/>
</dbReference>
<name>A0A814ED33_9BILA</name>
<evidence type="ECO:0000259" key="6">
    <source>
        <dbReference type="SMART" id="SM01228"/>
    </source>
</evidence>
<dbReference type="FunFam" id="1.10.150.570:FF:000001">
    <property type="entry name" value="tRNA uridine 5-carboxymethylaminomethyl modification enzyme MnmG"/>
    <property type="match status" value="1"/>
</dbReference>
<comment type="caution">
    <text evidence="7">The sequence shown here is derived from an EMBL/GenBank/DDBJ whole genome shotgun (WGS) entry which is preliminary data.</text>
</comment>
<dbReference type="Gene3D" id="1.10.150.570">
    <property type="entry name" value="GidA associated domain, C-terminal subdomain"/>
    <property type="match status" value="1"/>
</dbReference>
<sequence>MVKIIRDLLVDLNLFKSSLRQQPSDIKQQRWTTRIYIALLTLALIILTLHGILSFETKLIEVSKPSFSTVQQLQSQSNIISSLQCPCTQLTVPYGQFIQLQPFYHQICSSDFVTDDWITSFDSLTPALHVMNRDRIVNLNDFQFSQPLFVLLRALCMFSKETIAGALQTFQNTTLVSAQLLTVNDFTNQILSIIHQFELETTSTFIHFIQLLSNITHVNQILSGLASGFNITVTGLPNYQTSFSMMTYPTSNGNSSYTCSCANDATCKTQWGLYTGSPAFNLTYFVPGFYYGCQLVDSLLQSTLECFYDNQDCLDIIINFYNVSTFGNVTRLNSSFIGSRFAINSTVESLVSQMFIESWSNSTNYSSYFAQCQPASCSYTISQRNNLVETITRIIGLIGGDNPPLPFSFLNKHVWIKPDEQLNCHLTMTTSQLADIVRKNAHLSRHVTQDTQGPRYCPSIESKILRFKNQTHPVWLEPEGFDSDLTYPQGLSCTLPIDIQLRMLRTIPSLENVNMVRPGYGVEYDYIDPREVKPSLETKRVTNLFFAGQINGTTGYEEAAAQGIIAGINSACKVLNKPMFTISRGEGYIGVMIDDLTLHGTSEPYRMFTARSEYRLSLRADNADLRLTQSGYDIGCVSEQRYNQFQSFKKNYDQAKECLQNLKKPIHVWRHLLTSPPELNPSRDETIKSLYSLVHQAPYMMDNEKWLALVPDDQNVRSMLLSDNELCERLCLDAVYEHLTKRQKNEIDEVKRDESFIIPDSFDYQILQISNEAKQRLEEVRPTTLGSASRIPGITPATIFSLLRALKRQSQTSIFNV</sequence>
<keyword evidence="4" id="KW-0274">FAD</keyword>
<dbReference type="InterPro" id="IPR047001">
    <property type="entry name" value="MnmG_C_subdom"/>
</dbReference>
<accession>A0A814ED33</accession>
<feature type="domain" description="tRNA uridine 5-carboxymethylaminomethyl modification enzyme C-terminal subdomain" evidence="6">
    <location>
        <begin position="734"/>
        <end position="804"/>
    </location>
</feature>
<dbReference type="InterPro" id="IPR036188">
    <property type="entry name" value="FAD/NAD-bd_sf"/>
</dbReference>
<proteinExistence type="inferred from homology"/>
<organism evidence="7 8">
    <name type="scientific">Adineta steineri</name>
    <dbReference type="NCBI Taxonomy" id="433720"/>
    <lineage>
        <taxon>Eukaryota</taxon>
        <taxon>Metazoa</taxon>
        <taxon>Spiralia</taxon>
        <taxon>Gnathifera</taxon>
        <taxon>Rotifera</taxon>
        <taxon>Eurotatoria</taxon>
        <taxon>Bdelloidea</taxon>
        <taxon>Adinetida</taxon>
        <taxon>Adinetidae</taxon>
        <taxon>Adineta</taxon>
    </lineage>
</organism>
<dbReference type="Proteomes" id="UP000663860">
    <property type="component" value="Unassembled WGS sequence"/>
</dbReference>
<keyword evidence="3" id="KW-0285">Flavoprotein</keyword>
<evidence type="ECO:0000313" key="8">
    <source>
        <dbReference type="Proteomes" id="UP000663860"/>
    </source>
</evidence>
<evidence type="ECO:0000256" key="1">
    <source>
        <dbReference type="ARBA" id="ARBA00001974"/>
    </source>
</evidence>
<evidence type="ECO:0000313" key="7">
    <source>
        <dbReference type="EMBL" id="CAF0964778.1"/>
    </source>
</evidence>
<evidence type="ECO:0000256" key="2">
    <source>
        <dbReference type="ARBA" id="ARBA00007653"/>
    </source>
</evidence>
<keyword evidence="5" id="KW-0812">Transmembrane</keyword>
<dbReference type="PANTHER" id="PTHR11806">
    <property type="entry name" value="GLUCOSE INHIBITED DIVISION PROTEIN A"/>
    <property type="match status" value="1"/>
</dbReference>
<dbReference type="GO" id="GO:0070899">
    <property type="term" value="P:mitochondrial tRNA wobble uridine modification"/>
    <property type="evidence" value="ECO:0007669"/>
    <property type="project" value="UniProtKB-ARBA"/>
</dbReference>
<dbReference type="PROSITE" id="PS01280">
    <property type="entry name" value="GIDA_1"/>
    <property type="match status" value="1"/>
</dbReference>
<comment type="cofactor">
    <cofactor evidence="1">
        <name>FAD</name>
        <dbReference type="ChEBI" id="CHEBI:57692"/>
    </cofactor>
</comment>
<dbReference type="InterPro" id="IPR044920">
    <property type="entry name" value="MnmG_C_subdom_sf"/>
</dbReference>
<dbReference type="InterPro" id="IPR026904">
    <property type="entry name" value="MnmG_C"/>
</dbReference>
<dbReference type="Pfam" id="PF13932">
    <property type="entry name" value="SAM_GIDA_C"/>
    <property type="match status" value="1"/>
</dbReference>
<dbReference type="SUPFAM" id="SSF51905">
    <property type="entry name" value="FAD/NAD(P)-binding domain"/>
    <property type="match status" value="1"/>
</dbReference>
<keyword evidence="5" id="KW-0472">Membrane</keyword>
<dbReference type="GO" id="GO:0050660">
    <property type="term" value="F:flavin adenine dinucleotide binding"/>
    <property type="evidence" value="ECO:0007669"/>
    <property type="project" value="InterPro"/>
</dbReference>
<dbReference type="GO" id="GO:0005829">
    <property type="term" value="C:cytosol"/>
    <property type="evidence" value="ECO:0007669"/>
    <property type="project" value="TreeGrafter"/>
</dbReference>
<dbReference type="InterPro" id="IPR040131">
    <property type="entry name" value="MnmG_N"/>
</dbReference>
<reference evidence="7" key="1">
    <citation type="submission" date="2021-02" db="EMBL/GenBank/DDBJ databases">
        <authorList>
            <person name="Nowell W R."/>
        </authorList>
    </citation>
    <scope>NUCLEOTIDE SEQUENCE</scope>
</reference>
<protein>
    <recommendedName>
        <fullName evidence="6">tRNA uridine 5-carboxymethylaminomethyl modification enzyme C-terminal subdomain domain-containing protein</fullName>
    </recommendedName>
</protein>
<dbReference type="PANTHER" id="PTHR11806:SF0">
    <property type="entry name" value="PROTEIN MTO1 HOMOLOG, MITOCHONDRIAL"/>
    <property type="match status" value="1"/>
</dbReference>
<dbReference type="GO" id="GO:0030488">
    <property type="term" value="P:tRNA methylation"/>
    <property type="evidence" value="ECO:0007669"/>
    <property type="project" value="TreeGrafter"/>
</dbReference>
<dbReference type="InterPro" id="IPR020595">
    <property type="entry name" value="MnmG-rel_CS"/>
</dbReference>
<feature type="transmembrane region" description="Helical" evidence="5">
    <location>
        <begin position="35"/>
        <end position="55"/>
    </location>
</feature>
<evidence type="ECO:0000256" key="3">
    <source>
        <dbReference type="ARBA" id="ARBA00022630"/>
    </source>
</evidence>
<dbReference type="AlphaFoldDB" id="A0A814ED33"/>
<dbReference type="FunFam" id="3.50.50.60:FF:000002">
    <property type="entry name" value="tRNA uridine 5-carboxymethylaminomethyl modification enzyme MnmG"/>
    <property type="match status" value="1"/>
</dbReference>
<dbReference type="EMBL" id="CAJNOE010000137">
    <property type="protein sequence ID" value="CAF0964778.1"/>
    <property type="molecule type" value="Genomic_DNA"/>
</dbReference>
<dbReference type="Gene3D" id="3.50.50.60">
    <property type="entry name" value="FAD/NAD(P)-binding domain"/>
    <property type="match status" value="1"/>
</dbReference>
<keyword evidence="5" id="KW-1133">Transmembrane helix</keyword>
<dbReference type="Pfam" id="PF01134">
    <property type="entry name" value="GIDA"/>
    <property type="match status" value="1"/>
</dbReference>
<dbReference type="PROSITE" id="PS01281">
    <property type="entry name" value="GIDA_2"/>
    <property type="match status" value="1"/>
</dbReference>
<evidence type="ECO:0000256" key="4">
    <source>
        <dbReference type="ARBA" id="ARBA00022827"/>
    </source>
</evidence>
<evidence type="ECO:0000256" key="5">
    <source>
        <dbReference type="SAM" id="Phobius"/>
    </source>
</evidence>